<reference evidence="2" key="1">
    <citation type="submission" date="2020-11" db="EMBL/GenBank/DDBJ databases">
        <title>Bacterial whole genome sequence for Panacibacter sp. DH6.</title>
        <authorList>
            <person name="Le V."/>
            <person name="Ko S."/>
            <person name="Ahn C.-Y."/>
            <person name="Oh H.-M."/>
        </authorList>
    </citation>
    <scope>NUCLEOTIDE SEQUENCE</scope>
    <source>
        <strain evidence="2">DH6</strain>
    </source>
</reference>
<feature type="transmembrane region" description="Helical" evidence="1">
    <location>
        <begin position="410"/>
        <end position="430"/>
    </location>
</feature>
<comment type="caution">
    <text evidence="2">The sequence shown here is derived from an EMBL/GenBank/DDBJ whole genome shotgun (WGS) entry which is preliminary data.</text>
</comment>
<feature type="transmembrane region" description="Helical" evidence="1">
    <location>
        <begin position="100"/>
        <end position="122"/>
    </location>
</feature>
<keyword evidence="1" id="KW-0812">Transmembrane</keyword>
<keyword evidence="3" id="KW-1185">Reference proteome</keyword>
<feature type="transmembrane region" description="Helical" evidence="1">
    <location>
        <begin position="134"/>
        <end position="151"/>
    </location>
</feature>
<dbReference type="EMBL" id="JADWYR010000002">
    <property type="protein sequence ID" value="MBG9377067.1"/>
    <property type="molecule type" value="Genomic_DNA"/>
</dbReference>
<evidence type="ECO:0000313" key="3">
    <source>
        <dbReference type="Proteomes" id="UP000628448"/>
    </source>
</evidence>
<keyword evidence="1" id="KW-1133">Transmembrane helix</keyword>
<feature type="transmembrane region" description="Helical" evidence="1">
    <location>
        <begin position="185"/>
        <end position="205"/>
    </location>
</feature>
<dbReference type="AlphaFoldDB" id="A0A931GYP4"/>
<accession>A0A931GYP4</accession>
<protein>
    <submittedName>
        <fullName evidence="2">Uncharacterized protein</fullName>
    </submittedName>
</protein>
<feature type="transmembrane region" description="Helical" evidence="1">
    <location>
        <begin position="360"/>
        <end position="384"/>
    </location>
</feature>
<evidence type="ECO:0000256" key="1">
    <source>
        <dbReference type="SAM" id="Phobius"/>
    </source>
</evidence>
<feature type="transmembrane region" description="Helical" evidence="1">
    <location>
        <begin position="212"/>
        <end position="228"/>
    </location>
</feature>
<dbReference type="Proteomes" id="UP000628448">
    <property type="component" value="Unassembled WGS sequence"/>
</dbReference>
<sequence>MTLRSFETTQQQQARENYGLLKKGIWLYVLLLLFEGALRKWLLPGFSPLLLIRDPLAIFLIFKSRSQGLLKMNAYIVCMFIIAVAGIYTAILFGHGNIWVALYGARILLIHFPLIFVIGNIFNRNDVIAVGRMLLLVSIPMVILTVMQFYSPQSAWVNRSVTGDEAGAGFAGALGFFRPPGTFSFTNGNALFFSLVASFVFYFWFNQKEIKKLVLWAATAAVLVSVPFSISRTLFFEVALSAVFAGVYILHKPQHIGKMLLALTGIVVLFILLSNYPSFQLAVDAFTTRFDSANENEGGINGVLGDRYLGTMIGAITGAADLPFFGYGMGMGTSVGAVLIAGKSGLILAEDEWARNISELGLLMGFSLILVRLVFFIKLAFAAYKKLSVDDLLPWMLVSFGIVNIPQGQWAQPTALGFGIVIAGLLLASLRNTTANERV</sequence>
<feature type="transmembrane region" description="Helical" evidence="1">
    <location>
        <begin position="74"/>
        <end position="94"/>
    </location>
</feature>
<gene>
    <name evidence="2" type="ORF">I5907_12555</name>
</gene>
<feature type="transmembrane region" description="Helical" evidence="1">
    <location>
        <begin position="260"/>
        <end position="279"/>
    </location>
</feature>
<feature type="transmembrane region" description="Helical" evidence="1">
    <location>
        <begin position="234"/>
        <end position="251"/>
    </location>
</feature>
<name>A0A931GYP4_9BACT</name>
<keyword evidence="1" id="KW-0472">Membrane</keyword>
<feature type="transmembrane region" description="Helical" evidence="1">
    <location>
        <begin position="324"/>
        <end position="348"/>
    </location>
</feature>
<organism evidence="2 3">
    <name type="scientific">Panacibacter microcysteis</name>
    <dbReference type="NCBI Taxonomy" id="2793269"/>
    <lineage>
        <taxon>Bacteria</taxon>
        <taxon>Pseudomonadati</taxon>
        <taxon>Bacteroidota</taxon>
        <taxon>Chitinophagia</taxon>
        <taxon>Chitinophagales</taxon>
        <taxon>Chitinophagaceae</taxon>
        <taxon>Panacibacter</taxon>
    </lineage>
</organism>
<evidence type="ECO:0000313" key="2">
    <source>
        <dbReference type="EMBL" id="MBG9377067.1"/>
    </source>
</evidence>
<proteinExistence type="predicted"/>